<dbReference type="GeneID" id="20036645"/>
<dbReference type="AlphaFoldDB" id="W7AS95"/>
<comment type="similarity">
    <text evidence="2">Belongs to the BUD31 (G10) family.</text>
</comment>
<keyword evidence="5" id="KW-1185">Reference proteome</keyword>
<dbReference type="RefSeq" id="XP_008815199.1">
    <property type="nucleotide sequence ID" value="XM_008816977.1"/>
</dbReference>
<dbReference type="PRINTS" id="PR00322">
    <property type="entry name" value="G10"/>
</dbReference>
<dbReference type="PROSITE" id="PS00997">
    <property type="entry name" value="G10_1"/>
    <property type="match status" value="1"/>
</dbReference>
<keyword evidence="3" id="KW-0539">Nucleus</keyword>
<dbReference type="Proteomes" id="UP000030640">
    <property type="component" value="Unassembled WGS sequence"/>
</dbReference>
<dbReference type="PANTHER" id="PTHR19411:SF0">
    <property type="entry name" value="PROTEIN BUD31 HOMOLOG"/>
    <property type="match status" value="1"/>
</dbReference>
<comment type="subcellular location">
    <subcellularLocation>
        <location evidence="1">Nucleus</location>
    </subcellularLocation>
</comment>
<dbReference type="EMBL" id="KI965463">
    <property type="protein sequence ID" value="EUD68351.1"/>
    <property type="molecule type" value="Genomic_DNA"/>
</dbReference>
<accession>W7AS95</accession>
<evidence type="ECO:0000313" key="5">
    <source>
        <dbReference type="Proteomes" id="UP000030640"/>
    </source>
</evidence>
<dbReference type="GO" id="GO:0000398">
    <property type="term" value="P:mRNA splicing, via spliceosome"/>
    <property type="evidence" value="ECO:0007669"/>
    <property type="project" value="TreeGrafter"/>
</dbReference>
<evidence type="ECO:0000256" key="3">
    <source>
        <dbReference type="ARBA" id="ARBA00023242"/>
    </source>
</evidence>
<protein>
    <recommendedName>
        <fullName evidence="6">G10 protein</fullName>
    </recommendedName>
</protein>
<dbReference type="OrthoDB" id="277109at2759"/>
<evidence type="ECO:0000256" key="1">
    <source>
        <dbReference type="ARBA" id="ARBA00004123"/>
    </source>
</evidence>
<dbReference type="GO" id="GO:0005681">
    <property type="term" value="C:spliceosomal complex"/>
    <property type="evidence" value="ECO:0007669"/>
    <property type="project" value="TreeGrafter"/>
</dbReference>
<dbReference type="InterPro" id="IPR018230">
    <property type="entry name" value="BUD31/G10-rel_CS"/>
</dbReference>
<evidence type="ECO:0000256" key="2">
    <source>
        <dbReference type="ARBA" id="ARBA00005287"/>
    </source>
</evidence>
<dbReference type="InterPro" id="IPR001748">
    <property type="entry name" value="BUD31"/>
</dbReference>
<dbReference type="VEuPathDB" id="PlasmoDB:C922_01371"/>
<organism evidence="4 5">
    <name type="scientific">Plasmodium inui San Antonio 1</name>
    <dbReference type="NCBI Taxonomy" id="1237626"/>
    <lineage>
        <taxon>Eukaryota</taxon>
        <taxon>Sar</taxon>
        <taxon>Alveolata</taxon>
        <taxon>Apicomplexa</taxon>
        <taxon>Aconoidasida</taxon>
        <taxon>Haemosporida</taxon>
        <taxon>Plasmodiidae</taxon>
        <taxon>Plasmodium</taxon>
        <taxon>Plasmodium (Plasmodium)</taxon>
    </lineage>
</organism>
<evidence type="ECO:0000313" key="4">
    <source>
        <dbReference type="EMBL" id="EUD68351.1"/>
    </source>
</evidence>
<dbReference type="PANTHER" id="PTHR19411">
    <property type="entry name" value="PROTEIN BUD31-RELATED"/>
    <property type="match status" value="1"/>
</dbReference>
<dbReference type="Pfam" id="PF01125">
    <property type="entry name" value="BUD31"/>
    <property type="match status" value="1"/>
</dbReference>
<sequence>MPRIRTMNSRKPPEGWCKVESFLDEMNKKMRSLENEDTSKKRKSEILWPIFQINHQTSRYIYELYYKRKEISRELYDYLVQEKYVDGALISKWRKQGYENLCCLKCIQISDSNFSNTCICRVPKSNLGDRVSTGKGNVQLYACENLRTCRYI</sequence>
<name>W7AS95_9APIC</name>
<gene>
    <name evidence="4" type="ORF">C922_01371</name>
</gene>
<proteinExistence type="inferred from homology"/>
<reference evidence="4 5" key="1">
    <citation type="submission" date="2013-02" db="EMBL/GenBank/DDBJ databases">
        <title>The Genome Sequence of Plasmodium inui San Antonio 1.</title>
        <authorList>
            <consortium name="The Broad Institute Genome Sequencing Platform"/>
            <consortium name="The Broad Institute Genome Sequencing Center for Infectious Disease"/>
            <person name="Neafsey D."/>
            <person name="Cheeseman I."/>
            <person name="Volkman S."/>
            <person name="Adams J."/>
            <person name="Walker B."/>
            <person name="Young S.K."/>
            <person name="Zeng Q."/>
            <person name="Gargeya S."/>
            <person name="Fitzgerald M."/>
            <person name="Haas B."/>
            <person name="Abouelleil A."/>
            <person name="Alvarado L."/>
            <person name="Arachchi H.M."/>
            <person name="Berlin A.M."/>
            <person name="Chapman S.B."/>
            <person name="Dewar J."/>
            <person name="Goldberg J."/>
            <person name="Griggs A."/>
            <person name="Gujja S."/>
            <person name="Hansen M."/>
            <person name="Howarth C."/>
            <person name="Imamovic A."/>
            <person name="Larimer J."/>
            <person name="McCowan C."/>
            <person name="Murphy C."/>
            <person name="Neiman D."/>
            <person name="Pearson M."/>
            <person name="Priest M."/>
            <person name="Roberts A."/>
            <person name="Saif S."/>
            <person name="Shea T."/>
            <person name="Sisk P."/>
            <person name="Sykes S."/>
            <person name="Wortman J."/>
            <person name="Nusbaum C."/>
            <person name="Birren B."/>
        </authorList>
    </citation>
    <scope>NUCLEOTIDE SEQUENCE [LARGE SCALE GENOMIC DNA]</scope>
    <source>
        <strain evidence="4 5">San Antonio 1</strain>
    </source>
</reference>
<evidence type="ECO:0008006" key="6">
    <source>
        <dbReference type="Google" id="ProtNLM"/>
    </source>
</evidence>